<dbReference type="InterPro" id="IPR004604">
    <property type="entry name" value="DNA_recomb/repair_RecN"/>
</dbReference>
<dbReference type="InterPro" id="IPR027417">
    <property type="entry name" value="P-loop_NTPase"/>
</dbReference>
<evidence type="ECO:0000256" key="7">
    <source>
        <dbReference type="ARBA" id="ARBA00023204"/>
    </source>
</evidence>
<proteinExistence type="inferred from homology"/>
<keyword evidence="6" id="KW-0067">ATP-binding</keyword>
<evidence type="ECO:0000256" key="5">
    <source>
        <dbReference type="ARBA" id="ARBA00022763"/>
    </source>
</evidence>
<dbReference type="InterPro" id="IPR003395">
    <property type="entry name" value="RecF/RecN/SMC_N"/>
</dbReference>
<feature type="domain" description="RecF/RecN/SMC N-terminal" evidence="10">
    <location>
        <begin position="12"/>
        <end position="529"/>
    </location>
</feature>
<dbReference type="EMBL" id="JBITLV010000007">
    <property type="protein sequence ID" value="MFI7589359.1"/>
    <property type="molecule type" value="Genomic_DNA"/>
</dbReference>
<evidence type="ECO:0000256" key="2">
    <source>
        <dbReference type="ARBA" id="ARBA00009441"/>
    </source>
</evidence>
<keyword evidence="7 9" id="KW-0234">DNA repair</keyword>
<evidence type="ECO:0000313" key="12">
    <source>
        <dbReference type="Proteomes" id="UP001612915"/>
    </source>
</evidence>
<dbReference type="Proteomes" id="UP001612915">
    <property type="component" value="Unassembled WGS sequence"/>
</dbReference>
<evidence type="ECO:0000256" key="8">
    <source>
        <dbReference type="ARBA" id="ARBA00033408"/>
    </source>
</evidence>
<evidence type="ECO:0000256" key="1">
    <source>
        <dbReference type="ARBA" id="ARBA00003618"/>
    </source>
</evidence>
<dbReference type="Pfam" id="PF02463">
    <property type="entry name" value="SMC_N"/>
    <property type="match status" value="1"/>
</dbReference>
<evidence type="ECO:0000256" key="6">
    <source>
        <dbReference type="ARBA" id="ARBA00022840"/>
    </source>
</evidence>
<accession>A0ABW8ASN4</accession>
<dbReference type="CDD" id="cd03241">
    <property type="entry name" value="ABC_RecN"/>
    <property type="match status" value="1"/>
</dbReference>
<dbReference type="SUPFAM" id="SSF52540">
    <property type="entry name" value="P-loop containing nucleoside triphosphate hydrolases"/>
    <property type="match status" value="1"/>
</dbReference>
<sequence>MHLRGLGVIDDAVLEFGPGLTVVTGETGAGKTMVVTGLGLLMGGRGDPGAVRTGYETAVVEGRIVVPRHGRVAERAHEAGAELDGDELLVSRSVSSSGRSRAYLGGRGVPVATLIELAGDLVAVHGQSDQIRLQSPARQREALDRFGGAPVAAARSSYKTCWQQWRAAEEKLRELTEQAQARIQEADVLRLRLAEVERIQPVSGEDHALREQAARLAHADGLQRAAQEANLYLAGDEDVPDASGASTLLGDARHALEAMREHDTQLAGLADRLAEITYLVDDLAQECASYAAGVESDPAQLAAVEERRAVLNGLTRAHGVDVDGVLAWAEEASARLAELDGDEDTVSALAAEVEALRVELALRAAVLSDARSEAAARLGAAVTAELPELSMNGARLEIAVRQKEDETGLPVELGGRVRTLVVGGEGVDEIEMLLAPHAGAPLRPLGKGASGGELSRVMLGLEVVLGAVDPVPTFVFDEVDSGVGGSAALGIGRRLARLARHAQVLVVTHLPQVAAFADRHLQVVKSGDGEITTSGVRALDDDGRVRELARMLGGVADSGSAQEHARELLSMAAQDRAELDAEVDLRDGKELTPAH</sequence>
<comment type="function">
    <text evidence="1 9">May be involved in recombinational repair of damaged DNA.</text>
</comment>
<evidence type="ECO:0000256" key="4">
    <source>
        <dbReference type="ARBA" id="ARBA00022741"/>
    </source>
</evidence>
<gene>
    <name evidence="11" type="primary">recN</name>
    <name evidence="11" type="ORF">ACIB24_20015</name>
</gene>
<evidence type="ECO:0000256" key="3">
    <source>
        <dbReference type="ARBA" id="ARBA00021315"/>
    </source>
</evidence>
<keyword evidence="4" id="KW-0547">Nucleotide-binding</keyword>
<comment type="similarity">
    <text evidence="2 9">Belongs to the RecN family.</text>
</comment>
<evidence type="ECO:0000256" key="9">
    <source>
        <dbReference type="PIRNR" id="PIRNR003128"/>
    </source>
</evidence>
<dbReference type="PANTHER" id="PTHR11059">
    <property type="entry name" value="DNA REPAIR PROTEIN RECN"/>
    <property type="match status" value="1"/>
</dbReference>
<protein>
    <recommendedName>
        <fullName evidence="3 9">DNA repair protein RecN</fullName>
    </recommendedName>
    <alternativeName>
        <fullName evidence="8 9">Recombination protein N</fullName>
    </alternativeName>
</protein>
<name>A0ABW8ASN4_9ACTN</name>
<organism evidence="11 12">
    <name type="scientific">Spongisporangium articulatum</name>
    <dbReference type="NCBI Taxonomy" id="3362603"/>
    <lineage>
        <taxon>Bacteria</taxon>
        <taxon>Bacillati</taxon>
        <taxon>Actinomycetota</taxon>
        <taxon>Actinomycetes</taxon>
        <taxon>Kineosporiales</taxon>
        <taxon>Kineosporiaceae</taxon>
        <taxon>Spongisporangium</taxon>
    </lineage>
</organism>
<keyword evidence="5 9" id="KW-0227">DNA damage</keyword>
<evidence type="ECO:0000313" key="11">
    <source>
        <dbReference type="EMBL" id="MFI7589359.1"/>
    </source>
</evidence>
<dbReference type="NCBIfam" id="TIGR00634">
    <property type="entry name" value="recN"/>
    <property type="match status" value="1"/>
</dbReference>
<dbReference type="RefSeq" id="WP_398284126.1">
    <property type="nucleotide sequence ID" value="NZ_JBITLV010000007.1"/>
</dbReference>
<dbReference type="PANTHER" id="PTHR11059:SF0">
    <property type="entry name" value="DNA REPAIR PROTEIN RECN"/>
    <property type="match status" value="1"/>
</dbReference>
<keyword evidence="12" id="KW-1185">Reference proteome</keyword>
<comment type="caution">
    <text evidence="11">The sequence shown here is derived from an EMBL/GenBank/DDBJ whole genome shotgun (WGS) entry which is preliminary data.</text>
</comment>
<dbReference type="Gene3D" id="3.40.50.300">
    <property type="entry name" value="P-loop containing nucleotide triphosphate hydrolases"/>
    <property type="match status" value="2"/>
</dbReference>
<dbReference type="PIRSF" id="PIRSF003128">
    <property type="entry name" value="RecN"/>
    <property type="match status" value="1"/>
</dbReference>
<reference evidence="11 12" key="1">
    <citation type="submission" date="2024-10" db="EMBL/GenBank/DDBJ databases">
        <title>The Natural Products Discovery Center: Release of the First 8490 Sequenced Strains for Exploring Actinobacteria Biosynthetic Diversity.</title>
        <authorList>
            <person name="Kalkreuter E."/>
            <person name="Kautsar S.A."/>
            <person name="Yang D."/>
            <person name="Bader C.D."/>
            <person name="Teijaro C.N."/>
            <person name="Fluegel L."/>
            <person name="Davis C.M."/>
            <person name="Simpson J.R."/>
            <person name="Lauterbach L."/>
            <person name="Steele A.D."/>
            <person name="Gui C."/>
            <person name="Meng S."/>
            <person name="Li G."/>
            <person name="Viehrig K."/>
            <person name="Ye F."/>
            <person name="Su P."/>
            <person name="Kiefer A.F."/>
            <person name="Nichols A."/>
            <person name="Cepeda A.J."/>
            <person name="Yan W."/>
            <person name="Fan B."/>
            <person name="Jiang Y."/>
            <person name="Adhikari A."/>
            <person name="Zheng C.-J."/>
            <person name="Schuster L."/>
            <person name="Cowan T.M."/>
            <person name="Smanski M.J."/>
            <person name="Chevrette M.G."/>
            <person name="De Carvalho L.P.S."/>
            <person name="Shen B."/>
        </authorList>
    </citation>
    <scope>NUCLEOTIDE SEQUENCE [LARGE SCALE GENOMIC DNA]</scope>
    <source>
        <strain evidence="11 12">NPDC049639</strain>
    </source>
</reference>
<evidence type="ECO:0000259" key="10">
    <source>
        <dbReference type="Pfam" id="PF02463"/>
    </source>
</evidence>